<protein>
    <submittedName>
        <fullName evidence="2">Uncharacterized protein</fullName>
    </submittedName>
</protein>
<sequence>MKKLNMIGSGAVALPIQASTFGSVQGSGVSAVRITSGGTATLGFTGRLRGSGDAPAPDSVGPGLLG</sequence>
<reference evidence="2 3" key="1">
    <citation type="submission" date="2020-04" db="EMBL/GenBank/DDBJ databases">
        <title>MicrobeNet Type strains.</title>
        <authorList>
            <person name="Nicholson A.C."/>
        </authorList>
    </citation>
    <scope>NUCLEOTIDE SEQUENCE [LARGE SCALE GENOMIC DNA]</scope>
    <source>
        <strain evidence="2 3">ATCC BAA-788</strain>
    </source>
</reference>
<dbReference type="EMBL" id="JAAXOX010000003">
    <property type="protein sequence ID" value="NKY22397.1"/>
    <property type="molecule type" value="Genomic_DNA"/>
</dbReference>
<feature type="region of interest" description="Disordered" evidence="1">
    <location>
        <begin position="46"/>
        <end position="66"/>
    </location>
</feature>
<dbReference type="AlphaFoldDB" id="A0A7X6KUB9"/>
<comment type="caution">
    <text evidence="2">The sequence shown here is derived from an EMBL/GenBank/DDBJ whole genome shotgun (WGS) entry which is preliminary data.</text>
</comment>
<evidence type="ECO:0000256" key="1">
    <source>
        <dbReference type="SAM" id="MobiDB-lite"/>
    </source>
</evidence>
<accession>A0A7X6KUB9</accession>
<gene>
    <name evidence="2" type="ORF">HGA03_06910</name>
</gene>
<dbReference type="RefSeq" id="WP_168629538.1">
    <property type="nucleotide sequence ID" value="NZ_BONL01000017.1"/>
</dbReference>
<name>A0A7X6KUB9_9CELL</name>
<dbReference type="Proteomes" id="UP000581206">
    <property type="component" value="Unassembled WGS sequence"/>
</dbReference>
<keyword evidence="3" id="KW-1185">Reference proteome</keyword>
<organism evidence="2 3">
    <name type="scientific">Cellulomonas denverensis</name>
    <dbReference type="NCBI Taxonomy" id="264297"/>
    <lineage>
        <taxon>Bacteria</taxon>
        <taxon>Bacillati</taxon>
        <taxon>Actinomycetota</taxon>
        <taxon>Actinomycetes</taxon>
        <taxon>Micrococcales</taxon>
        <taxon>Cellulomonadaceae</taxon>
        <taxon>Cellulomonas</taxon>
    </lineage>
</organism>
<proteinExistence type="predicted"/>
<evidence type="ECO:0000313" key="2">
    <source>
        <dbReference type="EMBL" id="NKY22397.1"/>
    </source>
</evidence>
<evidence type="ECO:0000313" key="3">
    <source>
        <dbReference type="Proteomes" id="UP000581206"/>
    </source>
</evidence>